<evidence type="ECO:0000313" key="2">
    <source>
        <dbReference type="Proteomes" id="UP000015104"/>
    </source>
</evidence>
<name>T1KXP2_TETUR</name>
<dbReference type="Proteomes" id="UP000015104">
    <property type="component" value="Unassembled WGS sequence"/>
</dbReference>
<dbReference type="EnsemblMetazoa" id="tetur26g00870.1">
    <property type="protein sequence ID" value="tetur26g00870.1"/>
    <property type="gene ID" value="tetur26g00870"/>
</dbReference>
<accession>T1KXP2</accession>
<evidence type="ECO:0000313" key="1">
    <source>
        <dbReference type="EnsemblMetazoa" id="tetur26g00870.1"/>
    </source>
</evidence>
<reference evidence="2" key="1">
    <citation type="submission" date="2011-08" db="EMBL/GenBank/DDBJ databases">
        <authorList>
            <person name="Rombauts S."/>
        </authorList>
    </citation>
    <scope>NUCLEOTIDE SEQUENCE</scope>
    <source>
        <strain evidence="2">London</strain>
    </source>
</reference>
<dbReference type="EMBL" id="CAEY01000696">
    <property type="status" value="NOT_ANNOTATED_CDS"/>
    <property type="molecule type" value="Genomic_DNA"/>
</dbReference>
<protein>
    <submittedName>
        <fullName evidence="1">Uncharacterized protein</fullName>
    </submittedName>
</protein>
<reference evidence="1" key="2">
    <citation type="submission" date="2015-06" db="UniProtKB">
        <authorList>
            <consortium name="EnsemblMetazoa"/>
        </authorList>
    </citation>
    <scope>IDENTIFICATION</scope>
</reference>
<sequence length="249" mass="29421">MNDNNEGDKTTIRVQVSDAHQDIILDWSKDWYDIKRDTFRQLAEFTGIPLKNSYDISFSKLPVTNDVYPENPFVFRAGARAWFRVTNSYPRPEDIQLPRSLAPCKKQDFKDKFFRDGDCFALNTRLKMKFTLEELFVEYRLVHRDLIDETECSSSFCHHTSNKAFLDKQAKITNSDLESYLRAQPRPDPLILDRPYTIADELIDPVQIRKRKILADFNIGQYFNSYCKCLDSNLPFVRHRLRTYWPNRG</sequence>
<dbReference type="HOGENOM" id="CLU_071407_0_0_1"/>
<keyword evidence="2" id="KW-1185">Reference proteome</keyword>
<dbReference type="KEGG" id="tut:107368385"/>
<organism evidence="1 2">
    <name type="scientific">Tetranychus urticae</name>
    <name type="common">Two-spotted spider mite</name>
    <dbReference type="NCBI Taxonomy" id="32264"/>
    <lineage>
        <taxon>Eukaryota</taxon>
        <taxon>Metazoa</taxon>
        <taxon>Ecdysozoa</taxon>
        <taxon>Arthropoda</taxon>
        <taxon>Chelicerata</taxon>
        <taxon>Arachnida</taxon>
        <taxon>Acari</taxon>
        <taxon>Acariformes</taxon>
        <taxon>Trombidiformes</taxon>
        <taxon>Prostigmata</taxon>
        <taxon>Eleutherengona</taxon>
        <taxon>Raphignathae</taxon>
        <taxon>Tetranychoidea</taxon>
        <taxon>Tetranychidae</taxon>
        <taxon>Tetranychus</taxon>
    </lineage>
</organism>
<proteinExistence type="predicted"/>
<dbReference type="AlphaFoldDB" id="T1KXP2"/>
<gene>
    <name evidence="1" type="primary">107368385</name>
</gene>